<dbReference type="PROSITE" id="PS50082">
    <property type="entry name" value="WD_REPEATS_2"/>
    <property type="match status" value="1"/>
</dbReference>
<dbReference type="GO" id="GO:0006355">
    <property type="term" value="P:regulation of DNA-templated transcription"/>
    <property type="evidence" value="ECO:0007669"/>
    <property type="project" value="InterPro"/>
</dbReference>
<dbReference type="PANTHER" id="PTHR44083:SF35">
    <property type="entry name" value="TOPLESS-RELATED PROTEIN 4-LIKE ISOFORM X1"/>
    <property type="match status" value="1"/>
</dbReference>
<feature type="compositionally biased region" description="Polar residues" evidence="2">
    <location>
        <begin position="246"/>
        <end position="261"/>
    </location>
</feature>
<dbReference type="InterPro" id="IPR027728">
    <property type="entry name" value="Topless_fam"/>
</dbReference>
<dbReference type="InterPro" id="IPR015943">
    <property type="entry name" value="WD40/YVTN_repeat-like_dom_sf"/>
</dbReference>
<evidence type="ECO:0000256" key="1">
    <source>
        <dbReference type="PROSITE-ProRule" id="PRU00221"/>
    </source>
</evidence>
<dbReference type="InterPro" id="IPR036322">
    <property type="entry name" value="WD40_repeat_dom_sf"/>
</dbReference>
<dbReference type="PANTHER" id="PTHR44083">
    <property type="entry name" value="TOPLESS-RELATED PROTEIN 1-RELATED"/>
    <property type="match status" value="1"/>
</dbReference>
<comment type="caution">
    <text evidence="3">The sequence shown here is derived from an EMBL/GenBank/DDBJ whole genome shotgun (WGS) entry which is preliminary data.</text>
</comment>
<keyword evidence="1" id="KW-0853">WD repeat</keyword>
<protein>
    <submittedName>
        <fullName evidence="3">Uncharacterized protein</fullName>
    </submittedName>
</protein>
<evidence type="ECO:0000256" key="2">
    <source>
        <dbReference type="SAM" id="MobiDB-lite"/>
    </source>
</evidence>
<dbReference type="Proteomes" id="UP000436088">
    <property type="component" value="Unassembled WGS sequence"/>
</dbReference>
<dbReference type="InterPro" id="IPR001680">
    <property type="entry name" value="WD40_rpt"/>
</dbReference>
<dbReference type="SMART" id="SM00320">
    <property type="entry name" value="WD40"/>
    <property type="match status" value="3"/>
</dbReference>
<accession>A0A6A2YUD1</accession>
<gene>
    <name evidence="3" type="ORF">F3Y22_tig00111234pilonHSYRG00160</name>
</gene>
<dbReference type="EMBL" id="VEPZ02001277">
    <property type="protein sequence ID" value="KAE8682900.1"/>
    <property type="molecule type" value="Genomic_DNA"/>
</dbReference>
<dbReference type="SUPFAM" id="SSF50978">
    <property type="entry name" value="WD40 repeat-like"/>
    <property type="match status" value="1"/>
</dbReference>
<feature type="region of interest" description="Disordered" evidence="2">
    <location>
        <begin position="226"/>
        <end position="261"/>
    </location>
</feature>
<organism evidence="3 4">
    <name type="scientific">Hibiscus syriacus</name>
    <name type="common">Rose of Sharon</name>
    <dbReference type="NCBI Taxonomy" id="106335"/>
    <lineage>
        <taxon>Eukaryota</taxon>
        <taxon>Viridiplantae</taxon>
        <taxon>Streptophyta</taxon>
        <taxon>Embryophyta</taxon>
        <taxon>Tracheophyta</taxon>
        <taxon>Spermatophyta</taxon>
        <taxon>Magnoliopsida</taxon>
        <taxon>eudicotyledons</taxon>
        <taxon>Gunneridae</taxon>
        <taxon>Pentapetalae</taxon>
        <taxon>rosids</taxon>
        <taxon>malvids</taxon>
        <taxon>Malvales</taxon>
        <taxon>Malvaceae</taxon>
        <taxon>Malvoideae</taxon>
        <taxon>Hibiscus</taxon>
    </lineage>
</organism>
<dbReference type="PROSITE" id="PS50294">
    <property type="entry name" value="WD_REPEATS_REGION"/>
    <property type="match status" value="1"/>
</dbReference>
<evidence type="ECO:0000313" key="4">
    <source>
        <dbReference type="Proteomes" id="UP000436088"/>
    </source>
</evidence>
<proteinExistence type="predicted"/>
<reference evidence="3" key="1">
    <citation type="submission" date="2019-09" db="EMBL/GenBank/DDBJ databases">
        <title>Draft genome information of white flower Hibiscus syriacus.</title>
        <authorList>
            <person name="Kim Y.-M."/>
        </authorList>
    </citation>
    <scope>NUCLEOTIDE SEQUENCE [LARGE SCALE GENOMIC DNA]</scope>
    <source>
        <strain evidence="3">YM2019G1</strain>
    </source>
</reference>
<dbReference type="Gene3D" id="2.130.10.10">
    <property type="entry name" value="YVTN repeat-like/Quinoprotein amine dehydrogenase"/>
    <property type="match status" value="1"/>
</dbReference>
<feature type="repeat" description="WD" evidence="1">
    <location>
        <begin position="50"/>
        <end position="91"/>
    </location>
</feature>
<dbReference type="AlphaFoldDB" id="A0A6A2YUD1"/>
<evidence type="ECO:0000313" key="3">
    <source>
        <dbReference type="EMBL" id="KAE8682900.1"/>
    </source>
</evidence>
<name>A0A6A2YUD1_HIBSY</name>
<sequence length="261" mass="28185">MQTMTTFMPPPPPATFLAFHPQDNNIIAIGMDDSSIQIYNVRVDEVKTKLKGHQKRITGLAFSHTLNVLVSSGADSQLCVWSTDGWEKQTSKFLQIPNGQAASPHAETRVQFHLDQIHLLAVHESQIAIFEAPKLECLKQWVPREASGPITHATYSCDSQMIYVSFEDGGVGVLTASTLRLRCRICPAAYLSPNPSLRVYPLVIAAHPSDPNQFALGLTDGGVQIVEPSESEGKWGTSPPAENGAGPSTPSGATGSEAPQR</sequence>
<keyword evidence="4" id="KW-1185">Reference proteome</keyword>
<dbReference type="Pfam" id="PF00400">
    <property type="entry name" value="WD40"/>
    <property type="match status" value="1"/>
</dbReference>